<sequence>MLLIRGMVNICICASNIKNRSEYFANIALLQMWWCKCNDFTCICSLQYSNTACNKINQPKQDYHVFKPILIITSVGTRDKLAHYFKS</sequence>
<reference evidence="2" key="1">
    <citation type="journal article" date="2005" name="Nature">
        <title>The map-based sequence of the rice genome.</title>
        <authorList>
            <consortium name="International rice genome sequencing project (IRGSP)"/>
            <person name="Matsumoto T."/>
            <person name="Wu J."/>
            <person name="Kanamori H."/>
            <person name="Katayose Y."/>
            <person name="Fujisawa M."/>
            <person name="Namiki N."/>
            <person name="Mizuno H."/>
            <person name="Yamamoto K."/>
            <person name="Antonio B.A."/>
            <person name="Baba T."/>
            <person name="Sakata K."/>
            <person name="Nagamura Y."/>
            <person name="Aoki H."/>
            <person name="Arikawa K."/>
            <person name="Arita K."/>
            <person name="Bito T."/>
            <person name="Chiden Y."/>
            <person name="Fujitsuka N."/>
            <person name="Fukunaka R."/>
            <person name="Hamada M."/>
            <person name="Harada C."/>
            <person name="Hayashi A."/>
            <person name="Hijishita S."/>
            <person name="Honda M."/>
            <person name="Hosokawa S."/>
            <person name="Ichikawa Y."/>
            <person name="Idonuma A."/>
            <person name="Iijima M."/>
            <person name="Ikeda M."/>
            <person name="Ikeno M."/>
            <person name="Ito K."/>
            <person name="Ito S."/>
            <person name="Ito T."/>
            <person name="Ito Y."/>
            <person name="Ito Y."/>
            <person name="Iwabuchi A."/>
            <person name="Kamiya K."/>
            <person name="Karasawa W."/>
            <person name="Kurita K."/>
            <person name="Katagiri S."/>
            <person name="Kikuta A."/>
            <person name="Kobayashi H."/>
            <person name="Kobayashi N."/>
            <person name="Machita K."/>
            <person name="Maehara T."/>
            <person name="Masukawa M."/>
            <person name="Mizubayashi T."/>
            <person name="Mukai Y."/>
            <person name="Nagasaki H."/>
            <person name="Nagata Y."/>
            <person name="Naito S."/>
            <person name="Nakashima M."/>
            <person name="Nakama Y."/>
            <person name="Nakamichi Y."/>
            <person name="Nakamura M."/>
            <person name="Meguro A."/>
            <person name="Negishi M."/>
            <person name="Ohta I."/>
            <person name="Ohta T."/>
            <person name="Okamoto M."/>
            <person name="Ono N."/>
            <person name="Saji S."/>
            <person name="Sakaguchi M."/>
            <person name="Sakai K."/>
            <person name="Shibata M."/>
            <person name="Shimokawa T."/>
            <person name="Song J."/>
            <person name="Takazaki Y."/>
            <person name="Terasawa K."/>
            <person name="Tsugane M."/>
            <person name="Tsuji K."/>
            <person name="Ueda S."/>
            <person name="Waki K."/>
            <person name="Yamagata H."/>
            <person name="Yamamoto M."/>
            <person name="Yamamoto S."/>
            <person name="Yamane H."/>
            <person name="Yoshiki S."/>
            <person name="Yoshihara R."/>
            <person name="Yukawa K."/>
            <person name="Zhong H."/>
            <person name="Yano M."/>
            <person name="Yuan Q."/>
            <person name="Ouyang S."/>
            <person name="Liu J."/>
            <person name="Jones K.M."/>
            <person name="Gansberger K."/>
            <person name="Moffat K."/>
            <person name="Hill J."/>
            <person name="Bera J."/>
            <person name="Fadrosh D."/>
            <person name="Jin S."/>
            <person name="Johri S."/>
            <person name="Kim M."/>
            <person name="Overton L."/>
            <person name="Reardon M."/>
            <person name="Tsitrin T."/>
            <person name="Vuong H."/>
            <person name="Weaver B."/>
            <person name="Ciecko A."/>
            <person name="Tallon L."/>
            <person name="Jackson J."/>
            <person name="Pai G."/>
            <person name="Aken S.V."/>
            <person name="Utterback T."/>
            <person name="Reidmuller S."/>
            <person name="Feldblyum T."/>
            <person name="Hsiao J."/>
            <person name="Zismann V."/>
            <person name="Iobst S."/>
            <person name="de Vazeille A.R."/>
            <person name="Buell C.R."/>
            <person name="Ying K."/>
            <person name="Li Y."/>
            <person name="Lu T."/>
            <person name="Huang Y."/>
            <person name="Zhao Q."/>
            <person name="Feng Q."/>
            <person name="Zhang L."/>
            <person name="Zhu J."/>
            <person name="Weng Q."/>
            <person name="Mu J."/>
            <person name="Lu Y."/>
            <person name="Fan D."/>
            <person name="Liu Y."/>
            <person name="Guan J."/>
            <person name="Zhang Y."/>
            <person name="Yu S."/>
            <person name="Liu X."/>
            <person name="Zhang Y."/>
            <person name="Hong G."/>
            <person name="Han B."/>
            <person name="Choisne N."/>
            <person name="Demange N."/>
            <person name="Orjeda G."/>
            <person name="Samain S."/>
            <person name="Cattolico L."/>
            <person name="Pelletier E."/>
            <person name="Couloux A."/>
            <person name="Segurens B."/>
            <person name="Wincker P."/>
            <person name="D'Hont A."/>
            <person name="Scarpelli C."/>
            <person name="Weissenbach J."/>
            <person name="Salanoubat M."/>
            <person name="Quetier F."/>
            <person name="Yu Y."/>
            <person name="Kim H.R."/>
            <person name="Rambo T."/>
            <person name="Currie J."/>
            <person name="Collura K."/>
            <person name="Luo M."/>
            <person name="Yang T."/>
            <person name="Ammiraju J.S.S."/>
            <person name="Engler F."/>
            <person name="Soderlund C."/>
            <person name="Wing R.A."/>
            <person name="Palmer L.E."/>
            <person name="de la Bastide M."/>
            <person name="Spiegel L."/>
            <person name="Nascimento L."/>
            <person name="Zutavern T."/>
            <person name="O'Shaughnessy A."/>
            <person name="Dike S."/>
            <person name="Dedhia N."/>
            <person name="Preston R."/>
            <person name="Balija V."/>
            <person name="McCombie W.R."/>
            <person name="Chow T."/>
            <person name="Chen H."/>
            <person name="Chung M."/>
            <person name="Chen C."/>
            <person name="Shaw J."/>
            <person name="Wu H."/>
            <person name="Hsiao K."/>
            <person name="Chao Y."/>
            <person name="Chu M."/>
            <person name="Cheng C."/>
            <person name="Hour A."/>
            <person name="Lee P."/>
            <person name="Lin S."/>
            <person name="Lin Y."/>
            <person name="Liou J."/>
            <person name="Liu S."/>
            <person name="Hsing Y."/>
            <person name="Raghuvanshi S."/>
            <person name="Mohanty A."/>
            <person name="Bharti A.K."/>
            <person name="Gaur A."/>
            <person name="Gupta V."/>
            <person name="Kumar D."/>
            <person name="Ravi V."/>
            <person name="Vij S."/>
            <person name="Kapur A."/>
            <person name="Khurana P."/>
            <person name="Khurana P."/>
            <person name="Khurana J.P."/>
            <person name="Tyagi A.K."/>
            <person name="Gaikwad K."/>
            <person name="Singh A."/>
            <person name="Dalal V."/>
            <person name="Srivastava S."/>
            <person name="Dixit A."/>
            <person name="Pal A.K."/>
            <person name="Ghazi I.A."/>
            <person name="Yadav M."/>
            <person name="Pandit A."/>
            <person name="Bhargava A."/>
            <person name="Sureshbabu K."/>
            <person name="Batra K."/>
            <person name="Sharma T.R."/>
            <person name="Mohapatra T."/>
            <person name="Singh N.K."/>
            <person name="Messing J."/>
            <person name="Nelson A.B."/>
            <person name="Fuks G."/>
            <person name="Kavchok S."/>
            <person name="Keizer G."/>
            <person name="Linton E."/>
            <person name="Llaca V."/>
            <person name="Song R."/>
            <person name="Tanyolac B."/>
            <person name="Young S."/>
            <person name="Ho-Il K."/>
            <person name="Hahn J.H."/>
            <person name="Sangsakoo G."/>
            <person name="Vanavichit A."/>
            <person name="de Mattos Luiz.A.T."/>
            <person name="Zimmer P.D."/>
            <person name="Malone G."/>
            <person name="Dellagostin O."/>
            <person name="de Oliveira A.C."/>
            <person name="Bevan M."/>
            <person name="Bancroft I."/>
            <person name="Minx P."/>
            <person name="Cordum H."/>
            <person name="Wilson R."/>
            <person name="Cheng Z."/>
            <person name="Jin W."/>
            <person name="Jiang J."/>
            <person name="Leong S.A."/>
            <person name="Iwama H."/>
            <person name="Gojobori T."/>
            <person name="Itoh T."/>
            <person name="Niimura Y."/>
            <person name="Fujii Y."/>
            <person name="Habara T."/>
            <person name="Sakai H."/>
            <person name="Sato Y."/>
            <person name="Wilson G."/>
            <person name="Kumar K."/>
            <person name="McCouch S."/>
            <person name="Juretic N."/>
            <person name="Hoen D."/>
            <person name="Wright S."/>
            <person name="Bruskiewich R."/>
            <person name="Bureau T."/>
            <person name="Miyao A."/>
            <person name="Hirochika H."/>
            <person name="Nishikawa T."/>
            <person name="Kadowaki K."/>
            <person name="Sugiura M."/>
            <person name="Burr B."/>
            <person name="Sasaki T."/>
        </authorList>
    </citation>
    <scope>NUCLEOTIDE SEQUENCE [LARGE SCALE GENOMIC DNA]</scope>
    <source>
        <strain evidence="2">cv. Nipponbare</strain>
    </source>
</reference>
<dbReference type="Proteomes" id="UP000059680">
    <property type="component" value="Chromosome 2"/>
</dbReference>
<evidence type="ECO:0000313" key="1">
    <source>
        <dbReference type="EMBL" id="BAS79041.1"/>
    </source>
</evidence>
<reference evidence="1 2" key="3">
    <citation type="journal article" date="2013" name="Rice">
        <title>Improvement of the Oryza sativa Nipponbare reference genome using next generation sequence and optical map data.</title>
        <authorList>
            <person name="Kawahara Y."/>
            <person name="de la Bastide M."/>
            <person name="Hamilton J.P."/>
            <person name="Kanamori H."/>
            <person name="McCombie W.R."/>
            <person name="Ouyang S."/>
            <person name="Schwartz D.C."/>
            <person name="Tanaka T."/>
            <person name="Wu J."/>
            <person name="Zhou S."/>
            <person name="Childs K.L."/>
            <person name="Davidson R.M."/>
            <person name="Lin H."/>
            <person name="Quesada-Ocampo L."/>
            <person name="Vaillancourt B."/>
            <person name="Sakai H."/>
            <person name="Lee S.S."/>
            <person name="Kim J."/>
            <person name="Numa H."/>
            <person name="Itoh T."/>
            <person name="Buell C.R."/>
            <person name="Matsumoto T."/>
        </authorList>
    </citation>
    <scope>NUCLEOTIDE SEQUENCE [LARGE SCALE GENOMIC DNA]</scope>
    <source>
        <strain evidence="2">cv. Nipponbare</strain>
    </source>
</reference>
<proteinExistence type="predicted"/>
<name>A0A0N7KFF1_ORYSJ</name>
<accession>A0A0N7KFF1</accession>
<keyword evidence="2" id="KW-1185">Reference proteome</keyword>
<reference evidence="1 2" key="2">
    <citation type="journal article" date="2013" name="Plant Cell Physiol.">
        <title>Rice Annotation Project Database (RAP-DB): an integrative and interactive database for rice genomics.</title>
        <authorList>
            <person name="Sakai H."/>
            <person name="Lee S.S."/>
            <person name="Tanaka T."/>
            <person name="Numa H."/>
            <person name="Kim J."/>
            <person name="Kawahara Y."/>
            <person name="Wakimoto H."/>
            <person name="Yang C.C."/>
            <person name="Iwamoto M."/>
            <person name="Abe T."/>
            <person name="Yamada Y."/>
            <person name="Muto A."/>
            <person name="Inokuchi H."/>
            <person name="Ikemura T."/>
            <person name="Matsumoto T."/>
            <person name="Sasaki T."/>
            <person name="Itoh T."/>
        </authorList>
    </citation>
    <scope>NUCLEOTIDE SEQUENCE [LARGE SCALE GENOMIC DNA]</scope>
    <source>
        <strain evidence="2">cv. Nipponbare</strain>
    </source>
</reference>
<gene>
    <name evidence="1" type="ordered locus">Os02g0532401</name>
    <name evidence="1" type="ORF">OSNPB_020532401</name>
</gene>
<dbReference type="InParanoid" id="A0A0N7KFF1"/>
<dbReference type="EMBL" id="AP014958">
    <property type="protein sequence ID" value="BAS79041.1"/>
    <property type="molecule type" value="Genomic_DNA"/>
</dbReference>
<dbReference type="Gramene" id="Os02t0532401-00">
    <property type="protein sequence ID" value="Os02t0532401-00"/>
    <property type="gene ID" value="Os02g0532401"/>
</dbReference>
<evidence type="ECO:0000313" key="2">
    <source>
        <dbReference type="Proteomes" id="UP000059680"/>
    </source>
</evidence>
<dbReference type="AlphaFoldDB" id="A0A0N7KFF1"/>
<dbReference type="PaxDb" id="39947-A0A0N7KFF1"/>
<organism evidence="1 2">
    <name type="scientific">Oryza sativa subsp. japonica</name>
    <name type="common">Rice</name>
    <dbReference type="NCBI Taxonomy" id="39947"/>
    <lineage>
        <taxon>Eukaryota</taxon>
        <taxon>Viridiplantae</taxon>
        <taxon>Streptophyta</taxon>
        <taxon>Embryophyta</taxon>
        <taxon>Tracheophyta</taxon>
        <taxon>Spermatophyta</taxon>
        <taxon>Magnoliopsida</taxon>
        <taxon>Liliopsida</taxon>
        <taxon>Poales</taxon>
        <taxon>Poaceae</taxon>
        <taxon>BOP clade</taxon>
        <taxon>Oryzoideae</taxon>
        <taxon>Oryzeae</taxon>
        <taxon>Oryzinae</taxon>
        <taxon>Oryza</taxon>
        <taxon>Oryza sativa</taxon>
    </lineage>
</organism>
<protein>
    <submittedName>
        <fullName evidence="1">Os02g0532401 protein</fullName>
    </submittedName>
</protein>